<dbReference type="Proteomes" id="UP001164632">
    <property type="component" value="Chromosome"/>
</dbReference>
<dbReference type="SMART" id="SM00487">
    <property type="entry name" value="DEXDc"/>
    <property type="match status" value="1"/>
</dbReference>
<accession>A0AA47DZ49</accession>
<proteinExistence type="predicted"/>
<gene>
    <name evidence="2" type="ORF">OSV15_16230</name>
</gene>
<evidence type="ECO:0000259" key="1">
    <source>
        <dbReference type="SMART" id="SM00487"/>
    </source>
</evidence>
<feature type="domain" description="Helicase ATP-binding" evidence="1">
    <location>
        <begin position="25"/>
        <end position="196"/>
    </location>
</feature>
<protein>
    <recommendedName>
        <fullName evidence="1">Helicase ATP-binding domain-containing protein</fullName>
    </recommendedName>
</protein>
<evidence type="ECO:0000313" key="2">
    <source>
        <dbReference type="EMBL" id="WAE51216.1"/>
    </source>
</evidence>
<dbReference type="InterPro" id="IPR027417">
    <property type="entry name" value="P-loop_NTPase"/>
</dbReference>
<sequence>MSYQEFVSRKLETLAPSGLAEPFTLPDSLFDMQRDLVAWALRRGRSAIFADTGLGKSRMQVAWADEVARRTGGDVMILAPLAVAAQTVAEGKSIGVQITHCREPEDVRPGINIVNYDRIHKFDCSRFVGVVLDESSVIKHHTARTFDQLVQAFGSTPYRLCATATPAPNDWTELGTHAEFLGVCTRSEMLAEFFVHDGGETQTWRLKGHARHMFWRWVSQWGACVRKPSDLGYDDSAYRLPPLHETEHLVEVDDGNLIEDGMLFALEASSLMERRAARKESMEARVQACADLINGDDEFWIVWGEYNAETEMLVKMIPGAVEIAGSHTADQKEQRLADFAAGKIRVLVSKPSICGWGLNWQHCARMAFVGVSDSFEAYYQAVRRCYRFGQKREVQVHLFSSQLEGAVLANLRRKQYDAIAMGEALAAETAEAVRAAICGTKRQTNDYIAARKVKAPAWLRSEAA</sequence>
<dbReference type="Gene3D" id="3.40.50.300">
    <property type="entry name" value="P-loop containing nucleotide triphosphate hydrolases"/>
    <property type="match status" value="2"/>
</dbReference>
<name>A0AA47DZ49_9GAMM</name>
<dbReference type="SUPFAM" id="SSF52540">
    <property type="entry name" value="P-loop containing nucleoside triphosphate hydrolases"/>
    <property type="match status" value="2"/>
</dbReference>
<reference evidence="2" key="1">
    <citation type="submission" date="2022-11" db="EMBL/GenBank/DDBJ databases">
        <title>Genomic of Pseudomonas TF18.</title>
        <authorList>
            <person name="Liu T."/>
        </authorList>
    </citation>
    <scope>NUCLEOTIDE SEQUENCE</scope>
    <source>
        <strain evidence="2">TF18</strain>
    </source>
</reference>
<dbReference type="EMBL" id="CP113257">
    <property type="protein sequence ID" value="WAE51216.1"/>
    <property type="molecule type" value="Genomic_DNA"/>
</dbReference>
<evidence type="ECO:0000313" key="3">
    <source>
        <dbReference type="Proteomes" id="UP001164632"/>
    </source>
</evidence>
<organism evidence="2 3">
    <name type="scientific">Stutzerimonas frequens</name>
    <dbReference type="NCBI Taxonomy" id="2968969"/>
    <lineage>
        <taxon>Bacteria</taxon>
        <taxon>Pseudomonadati</taxon>
        <taxon>Pseudomonadota</taxon>
        <taxon>Gammaproteobacteria</taxon>
        <taxon>Pseudomonadales</taxon>
        <taxon>Pseudomonadaceae</taxon>
        <taxon>Stutzerimonas</taxon>
    </lineage>
</organism>
<dbReference type="RefSeq" id="WP_267930830.1">
    <property type="nucleotide sequence ID" value="NZ_CP113257.1"/>
</dbReference>
<dbReference type="InterPro" id="IPR001650">
    <property type="entry name" value="Helicase_C-like"/>
</dbReference>
<dbReference type="InterPro" id="IPR014001">
    <property type="entry name" value="Helicase_ATP-bd"/>
</dbReference>
<dbReference type="Pfam" id="PF00271">
    <property type="entry name" value="Helicase_C"/>
    <property type="match status" value="1"/>
</dbReference>
<dbReference type="AlphaFoldDB" id="A0AA47DZ49"/>